<sequence length="367" mass="40917">MASTFPLLPNIEGFGTWSNRHKESRAWTPGHHFVRRWLPSSYQHSVQEFCCVYFSVDTCACQGLPHPCSKRVCFVDRRAEEVAVMAGQFVRGVSVSARRGVRRSPAQISAHFGRTLPRRDALQALAVRDVRARAVKECQVVTWDGTDTRVSPVTRLSDIDLAVLRPVRRLGSFHKARSNLVLHATRFGGEPAVVWAESKTEWLHLLELDRRADVRWYGTQACVLSWPVGDRCILQIPDVLVASSGGVEVISVRAESNLSDYARTMLADLMPETMLRHGVSYQLLGELAQQYALNLRMLGAMRWKKPVTEEPWWSEAAARGARSMGAVAATCGGGPSGRALALRALAQCHFDTRLDQRITEGSAVVWR</sequence>
<keyword evidence="2" id="KW-1185">Reference proteome</keyword>
<dbReference type="RefSeq" id="WP_405148993.1">
    <property type="nucleotide sequence ID" value="NZ_CP109527.1"/>
</dbReference>
<reference evidence="1 2" key="1">
    <citation type="submission" date="2022-10" db="EMBL/GenBank/DDBJ databases">
        <title>The complete genomes of actinobacterial strains from the NBC collection.</title>
        <authorList>
            <person name="Joergensen T.S."/>
            <person name="Alvarez Arevalo M."/>
            <person name="Sterndorff E.B."/>
            <person name="Faurdal D."/>
            <person name="Vuksanovic O."/>
            <person name="Mourched A.-S."/>
            <person name="Charusanti P."/>
            <person name="Shaw S."/>
            <person name="Blin K."/>
            <person name="Weber T."/>
        </authorList>
    </citation>
    <scope>NUCLEOTIDE SEQUENCE [LARGE SCALE GENOMIC DNA]</scope>
    <source>
        <strain evidence="1 2">NBC_01413</strain>
    </source>
</reference>
<name>A0ABZ1NAF0_9NOCA</name>
<protein>
    <submittedName>
        <fullName evidence="1">Uncharacterized protein</fullName>
    </submittedName>
</protein>
<dbReference type="EMBL" id="CP109527">
    <property type="protein sequence ID" value="WTY36916.1"/>
    <property type="molecule type" value="Genomic_DNA"/>
</dbReference>
<evidence type="ECO:0000313" key="1">
    <source>
        <dbReference type="EMBL" id="WTY36916.1"/>
    </source>
</evidence>
<dbReference type="Proteomes" id="UP001621418">
    <property type="component" value="Chromosome"/>
</dbReference>
<evidence type="ECO:0000313" key="2">
    <source>
        <dbReference type="Proteomes" id="UP001621418"/>
    </source>
</evidence>
<gene>
    <name evidence="1" type="ORF">OG308_03215</name>
</gene>
<proteinExistence type="predicted"/>
<organism evidence="1 2">
    <name type="scientific">Nocardia salmonicida</name>
    <dbReference type="NCBI Taxonomy" id="53431"/>
    <lineage>
        <taxon>Bacteria</taxon>
        <taxon>Bacillati</taxon>
        <taxon>Actinomycetota</taxon>
        <taxon>Actinomycetes</taxon>
        <taxon>Mycobacteriales</taxon>
        <taxon>Nocardiaceae</taxon>
        <taxon>Nocardia</taxon>
    </lineage>
</organism>
<accession>A0ABZ1NAF0</accession>